<dbReference type="Pfam" id="PF10145">
    <property type="entry name" value="PhageMin_Tail"/>
    <property type="match status" value="1"/>
</dbReference>
<evidence type="ECO:0000256" key="2">
    <source>
        <dbReference type="SAM" id="Phobius"/>
    </source>
</evidence>
<dbReference type="RefSeq" id="WP_058831934.1">
    <property type="nucleotide sequence ID" value="NZ_LNNQ01000018.1"/>
</dbReference>
<dbReference type="Proteomes" id="UP000272537">
    <property type="component" value="Unassembled WGS sequence"/>
</dbReference>
<evidence type="ECO:0000313" key="4">
    <source>
        <dbReference type="EMBL" id="RKA04721.1"/>
    </source>
</evidence>
<dbReference type="Gene3D" id="1.20.120.20">
    <property type="entry name" value="Apolipoprotein"/>
    <property type="match status" value="1"/>
</dbReference>
<dbReference type="Gene3D" id="6.10.140.1430">
    <property type="match status" value="1"/>
</dbReference>
<dbReference type="SUPFAM" id="SSF48371">
    <property type="entry name" value="ARM repeat"/>
    <property type="match status" value="1"/>
</dbReference>
<keyword evidence="2" id="KW-0472">Membrane</keyword>
<feature type="transmembrane region" description="Helical" evidence="2">
    <location>
        <begin position="591"/>
        <end position="619"/>
    </location>
</feature>
<feature type="transmembrane region" description="Helical" evidence="2">
    <location>
        <begin position="626"/>
        <end position="644"/>
    </location>
</feature>
<name>A0AB37NEW7_LISMN</name>
<evidence type="ECO:0000256" key="1">
    <source>
        <dbReference type="SAM" id="Coils"/>
    </source>
</evidence>
<sequence>MAKGRIQGITIEVDGDTKGLNSALKSVNTQSTKLTSELKDVEKLLKFNPGNVEALAQKQQLLTKQIETTTQKLNQLKQAESQVEAQFKSGEIGEEQYRAFRREIEYTEGALNGYKGQLNNIQVEQEKLGQNTKRINTLFDATGSSVDDFADILGGRLTNAIRNGTATSDQLEEAINKIGRAALGTDVDVGKMKNALDTIDDGNSIQSVETELKGLSTQSDKTSENLEGMSKKLDAGLLLEGAEAVQGVTDKVIELGKSAFTSSMELDSATNKFNNNFDLTGKAAERTKDSIVDFYNTGLVDSYEEAGEALTQTKRQLQNLNDTDLASVTEKSVAFSKTFDADMTESLRGANALMETYGMTGEQAFDIMTVGAQNGLNKTDELGDNLAEYASQFEQNGYSAQGMFETLEAGLSGGAYNLDKVNDLVKEFGIRISDDSIGKAVEGLGGKWKSMYDDMKKSGMDNNEIFASLATEINKVGDEQERASIVSAIFGSLGEDNTVKVITAMGDLNGELGEVQGKYDDVKGASDKLTSGGAEQNLTKMWHELKTALMPIGEYLLELANAIVPKVVEVIKDLKKWFDDLSPFAKTLLEFIGIMGGIFTVIMSVVSALAPIIAAFVVLGSVVGTVIAVIAAIAAVIAGVILIIKNWGKIVEWLKGVWETISEFFSNLWEDIKQIFSDAWEGIKQWFIELMIEWATWIYEFWNGIAEFFANIWNGLKEKWMEFWDPIINWFKEKWELIRTSAAEIWQSIVDTIVNVWDGLMEFLDPIISLISSMIEGAWMLIVAATQIAWAAFEKFILDPLKSVWKWVQDLFGKIVEWVKTKWEELKLITKVAWILFKKYMIDPVVNAYNYVKGKFSDLINWIKTKWELAKAITAAAWSIVKEKMITPIVDAYNKVKNKISDMINSIRTKFEDAKAIAKEKFNDVKKAIVDPIEKAKESVKNIIEKIKSFFTNLKLKIPKPSMPDMPHFSLKTSSKKIFGKEISYPSGLNVEWYAKGGILTKPTMFGMNGSSAMVGGEAGNEAVLPLNAKNLGVIGKMIAETMPQNGGDTYDLTVNVNGNVDKKMIDLMKKEMQKILIEQTRRKDSSMGGVTI</sequence>
<dbReference type="EMBL" id="QXLS01000012">
    <property type="protein sequence ID" value="RKA04721.1"/>
    <property type="molecule type" value="Genomic_DNA"/>
</dbReference>
<evidence type="ECO:0000259" key="3">
    <source>
        <dbReference type="Pfam" id="PF10145"/>
    </source>
</evidence>
<keyword evidence="2" id="KW-1133">Transmembrane helix</keyword>
<feature type="domain" description="Phage tail tape measure protein" evidence="3">
    <location>
        <begin position="302"/>
        <end position="491"/>
    </location>
</feature>
<organism evidence="4 5">
    <name type="scientific">Listeria monocytogenes</name>
    <dbReference type="NCBI Taxonomy" id="1639"/>
    <lineage>
        <taxon>Bacteria</taxon>
        <taxon>Bacillati</taxon>
        <taxon>Bacillota</taxon>
        <taxon>Bacilli</taxon>
        <taxon>Bacillales</taxon>
        <taxon>Listeriaceae</taxon>
        <taxon>Listeria</taxon>
    </lineage>
</organism>
<dbReference type="InterPro" id="IPR010090">
    <property type="entry name" value="Phage_tape_meas"/>
</dbReference>
<accession>A0AB37NEW7</accession>
<protein>
    <submittedName>
        <fullName evidence="4">Chromosome partition protein Smc</fullName>
    </submittedName>
</protein>
<comment type="caution">
    <text evidence="4">The sequence shown here is derived from an EMBL/GenBank/DDBJ whole genome shotgun (WGS) entry which is preliminary data.</text>
</comment>
<gene>
    <name evidence="4" type="primary">smc_4</name>
    <name evidence="4" type="ORF">DYZ80_03053</name>
</gene>
<dbReference type="AlphaFoldDB" id="A0AB37NEW7"/>
<dbReference type="InterPro" id="IPR016024">
    <property type="entry name" value="ARM-type_fold"/>
</dbReference>
<feature type="coiled-coil region" evidence="1">
    <location>
        <begin position="59"/>
        <end position="86"/>
    </location>
</feature>
<reference evidence="4 5" key="1">
    <citation type="journal article" date="2018" name="BMC Genomics">
        <title>Genes significantly associated with lineage II food isolates of Listeria monocytogenes.</title>
        <authorList>
            <person name="Pirone-Davies C."/>
            <person name="Chen Y."/>
            <person name="Pightling A."/>
            <person name="Ryan G."/>
            <person name="Wang Y."/>
            <person name="Yao K."/>
            <person name="Hoffmann M."/>
            <person name="Allard M.W."/>
        </authorList>
    </citation>
    <scope>NUCLEOTIDE SEQUENCE [LARGE SCALE GENOMIC DNA]</scope>
    <source>
        <strain evidence="4 5">PNUSAL000550</strain>
    </source>
</reference>
<keyword evidence="2" id="KW-0812">Transmembrane</keyword>
<proteinExistence type="predicted"/>
<evidence type="ECO:0000313" key="5">
    <source>
        <dbReference type="Proteomes" id="UP000272537"/>
    </source>
</evidence>
<keyword evidence="1" id="KW-0175">Coiled coil</keyword>